<protein>
    <recommendedName>
        <fullName evidence="1">PRISE-like Rossmann-fold domain-containing protein</fullName>
    </recommendedName>
</protein>
<feature type="domain" description="PRISE-like Rossmann-fold" evidence="1">
    <location>
        <begin position="5"/>
        <end position="139"/>
    </location>
</feature>
<dbReference type="Gene3D" id="3.40.50.720">
    <property type="entry name" value="NAD(P)-binding Rossmann-like Domain"/>
    <property type="match status" value="1"/>
</dbReference>
<dbReference type="InParanoid" id="K2SBM4"/>
<dbReference type="AlphaFoldDB" id="K2SBM4"/>
<dbReference type="EMBL" id="AHHD01000108">
    <property type="protein sequence ID" value="EKG19804.1"/>
    <property type="molecule type" value="Genomic_DNA"/>
</dbReference>
<proteinExistence type="predicted"/>
<gene>
    <name evidence="2" type="ORF">MPH_02873</name>
</gene>
<evidence type="ECO:0000313" key="2">
    <source>
        <dbReference type="EMBL" id="EKG19804.1"/>
    </source>
</evidence>
<evidence type="ECO:0000313" key="3">
    <source>
        <dbReference type="Proteomes" id="UP000007129"/>
    </source>
</evidence>
<comment type="caution">
    <text evidence="2">The sequence shown here is derived from an EMBL/GenBank/DDBJ whole genome shotgun (WGS) entry which is preliminary data.</text>
</comment>
<evidence type="ECO:0000259" key="1">
    <source>
        <dbReference type="Pfam" id="PF22917"/>
    </source>
</evidence>
<reference evidence="2 3" key="1">
    <citation type="journal article" date="2012" name="BMC Genomics">
        <title>Tools to kill: Genome of one of the most destructive plant pathogenic fungi Macrophomina phaseolina.</title>
        <authorList>
            <person name="Islam M.S."/>
            <person name="Haque M.S."/>
            <person name="Islam M.M."/>
            <person name="Emdad E.M."/>
            <person name="Halim A."/>
            <person name="Hossen Q.M.M."/>
            <person name="Hossain M.Z."/>
            <person name="Ahmed B."/>
            <person name="Rahim S."/>
            <person name="Rahman M.S."/>
            <person name="Alam M.M."/>
            <person name="Hou S."/>
            <person name="Wan X."/>
            <person name="Saito J.A."/>
            <person name="Alam M."/>
        </authorList>
    </citation>
    <scope>NUCLEOTIDE SEQUENCE [LARGE SCALE GENOMIC DNA]</scope>
    <source>
        <strain evidence="2 3">MS6</strain>
    </source>
</reference>
<dbReference type="OrthoDB" id="1731983at2759"/>
<dbReference type="HOGENOM" id="CLU_1777824_0_0_1"/>
<accession>K2SBM4</accession>
<name>K2SBM4_MACPH</name>
<organism evidence="2 3">
    <name type="scientific">Macrophomina phaseolina (strain MS6)</name>
    <name type="common">Charcoal rot fungus</name>
    <dbReference type="NCBI Taxonomy" id="1126212"/>
    <lineage>
        <taxon>Eukaryota</taxon>
        <taxon>Fungi</taxon>
        <taxon>Dikarya</taxon>
        <taxon>Ascomycota</taxon>
        <taxon>Pezizomycotina</taxon>
        <taxon>Dothideomycetes</taxon>
        <taxon>Dothideomycetes incertae sedis</taxon>
        <taxon>Botryosphaeriales</taxon>
        <taxon>Botryosphaeriaceae</taxon>
        <taxon>Macrophomina</taxon>
    </lineage>
</organism>
<sequence>MGHNALVFCGSGILEWVAANEILSNYPEKGTYFRVTDLTDRPRTREKSLWPESTTAVPALSILSGIDLTSGTVEDTMERLKERVPDIQTVGHFFYYAYKFHPGFPTETEIDLQMSRTGFGALEALAPKISYVVFPTGPKMDRPESV</sequence>
<dbReference type="InterPro" id="IPR055222">
    <property type="entry name" value="PRISE-like_Rossmann-fold"/>
</dbReference>
<dbReference type="Pfam" id="PF22917">
    <property type="entry name" value="PRISE"/>
    <property type="match status" value="1"/>
</dbReference>
<dbReference type="VEuPathDB" id="FungiDB:MPH_02873"/>
<dbReference type="Proteomes" id="UP000007129">
    <property type="component" value="Unassembled WGS sequence"/>
</dbReference>